<keyword evidence="9" id="KW-1185">Reference proteome</keyword>
<dbReference type="EMBL" id="QDDL01000002">
    <property type="protein sequence ID" value="PVZ70526.1"/>
    <property type="molecule type" value="Genomic_DNA"/>
</dbReference>
<evidence type="ECO:0000256" key="3">
    <source>
        <dbReference type="ARBA" id="ARBA00022692"/>
    </source>
</evidence>
<evidence type="ECO:0000256" key="6">
    <source>
        <dbReference type="SAM" id="Phobius"/>
    </source>
</evidence>
<evidence type="ECO:0000313" key="8">
    <source>
        <dbReference type="EMBL" id="PVZ70526.1"/>
    </source>
</evidence>
<organism evidence="8 9">
    <name type="scientific">Pelagibaculum spongiae</name>
    <dbReference type="NCBI Taxonomy" id="2080658"/>
    <lineage>
        <taxon>Bacteria</taxon>
        <taxon>Pseudomonadati</taxon>
        <taxon>Pseudomonadota</taxon>
        <taxon>Gammaproteobacteria</taxon>
        <taxon>Oceanospirillales</taxon>
        <taxon>Pelagibaculum</taxon>
    </lineage>
</organism>
<evidence type="ECO:0000256" key="2">
    <source>
        <dbReference type="ARBA" id="ARBA00022475"/>
    </source>
</evidence>
<feature type="transmembrane region" description="Helical" evidence="6">
    <location>
        <begin position="260"/>
        <end position="280"/>
    </location>
</feature>
<dbReference type="PANTHER" id="PTHR30287">
    <property type="entry name" value="MEMBRANE COMPONENT OF PREDICTED ABC SUPERFAMILY METABOLITE UPTAKE TRANSPORTER"/>
    <property type="match status" value="1"/>
</dbReference>
<feature type="domain" description="ABC3 transporter permease C-terminal" evidence="7">
    <location>
        <begin position="742"/>
        <end position="855"/>
    </location>
</feature>
<feature type="transmembrane region" description="Helical" evidence="6">
    <location>
        <begin position="473"/>
        <end position="493"/>
    </location>
</feature>
<feature type="domain" description="ABC3 transporter permease C-terminal" evidence="7">
    <location>
        <begin position="264"/>
        <end position="366"/>
    </location>
</feature>
<dbReference type="GO" id="GO:0005886">
    <property type="term" value="C:plasma membrane"/>
    <property type="evidence" value="ECO:0007669"/>
    <property type="project" value="UniProtKB-SubCell"/>
</dbReference>
<feature type="transmembrane region" description="Helical" evidence="6">
    <location>
        <begin position="307"/>
        <end position="330"/>
    </location>
</feature>
<dbReference type="AlphaFoldDB" id="A0A2V1H4G3"/>
<evidence type="ECO:0000256" key="5">
    <source>
        <dbReference type="ARBA" id="ARBA00023136"/>
    </source>
</evidence>
<feature type="transmembrane region" description="Helical" evidence="6">
    <location>
        <begin position="350"/>
        <end position="374"/>
    </location>
</feature>
<dbReference type="Pfam" id="PF02687">
    <property type="entry name" value="FtsX"/>
    <property type="match status" value="2"/>
</dbReference>
<keyword evidence="2" id="KW-1003">Cell membrane</keyword>
<evidence type="ECO:0000256" key="4">
    <source>
        <dbReference type="ARBA" id="ARBA00022989"/>
    </source>
</evidence>
<protein>
    <submittedName>
        <fullName evidence="8">ABC transporter permease</fullName>
    </submittedName>
</protein>
<keyword evidence="4 6" id="KW-1133">Transmembrane helix</keyword>
<feature type="transmembrane region" description="Helical" evidence="6">
    <location>
        <begin position="825"/>
        <end position="846"/>
    </location>
</feature>
<evidence type="ECO:0000259" key="7">
    <source>
        <dbReference type="Pfam" id="PF02687"/>
    </source>
</evidence>
<evidence type="ECO:0000313" key="9">
    <source>
        <dbReference type="Proteomes" id="UP000244906"/>
    </source>
</evidence>
<dbReference type="OrthoDB" id="5292592at2"/>
<accession>A0A2V1H4G3</accession>
<comment type="subcellular location">
    <subcellularLocation>
        <location evidence="1">Cell membrane</location>
        <topology evidence="1">Multi-pass membrane protein</topology>
    </subcellularLocation>
</comment>
<dbReference type="Proteomes" id="UP000244906">
    <property type="component" value="Unassembled WGS sequence"/>
</dbReference>
<feature type="transmembrane region" description="Helical" evidence="6">
    <location>
        <begin position="420"/>
        <end position="452"/>
    </location>
</feature>
<name>A0A2V1H4G3_9GAMM</name>
<comment type="caution">
    <text evidence="8">The sequence shown here is derived from an EMBL/GenBank/DDBJ whole genome shotgun (WGS) entry which is preliminary data.</text>
</comment>
<dbReference type="InterPro" id="IPR003838">
    <property type="entry name" value="ABC3_permease_C"/>
</dbReference>
<feature type="transmembrane region" description="Helical" evidence="6">
    <location>
        <begin position="395"/>
        <end position="414"/>
    </location>
</feature>
<dbReference type="InterPro" id="IPR038766">
    <property type="entry name" value="Membrane_comp_ABC_pdt"/>
</dbReference>
<reference evidence="8 9" key="1">
    <citation type="submission" date="2018-04" db="EMBL/GenBank/DDBJ databases">
        <title>Thalassorhabdus spongiae gen. nov., sp. nov., isolated from a marine sponge in South-West Iceland.</title>
        <authorList>
            <person name="Knobloch S."/>
            <person name="Daussin A."/>
            <person name="Johannsson R."/>
            <person name="Marteinsson V.T."/>
        </authorList>
    </citation>
    <scope>NUCLEOTIDE SEQUENCE [LARGE SCALE GENOMIC DNA]</scope>
    <source>
        <strain evidence="8 9">Hp12</strain>
    </source>
</reference>
<gene>
    <name evidence="8" type="ORF">DC094_08060</name>
</gene>
<keyword evidence="3 6" id="KW-0812">Transmembrane</keyword>
<dbReference type="PANTHER" id="PTHR30287:SF1">
    <property type="entry name" value="INNER MEMBRANE PROTEIN"/>
    <property type="match status" value="1"/>
</dbReference>
<feature type="transmembrane region" description="Helical" evidence="6">
    <location>
        <begin position="737"/>
        <end position="758"/>
    </location>
</feature>
<dbReference type="RefSeq" id="WP_116686598.1">
    <property type="nucleotide sequence ID" value="NZ_CAWNYD010000002.1"/>
</dbReference>
<evidence type="ECO:0000256" key="1">
    <source>
        <dbReference type="ARBA" id="ARBA00004651"/>
    </source>
</evidence>
<sequence>MNAWSNFKMSLRLLLRQWKSGQLWLLSLSIIVAVASATCIALISERLDSAILDRSAETLGGQLRLKSSTPIEDHWQKQADALGLNSAITLQFPTVVIAGEEMSLSALKAVGDHYPLAAKLEVAESADTSVGQIKNSGPQPGEVWLERRLFNLLNIKLDDPIELGESAFTVSGILLQESDRGGNFYTLSPRVMVNLSDIQSTGLIQPGSRVSWRLLLQGNAQSVAQFSDYAESQLADNQQLENLQDGNRGLARSLNRARSFLSLSALLALLLAGVATGMAARDFALKHYDTSALLRTMGLSRKQINQLFISQLFVLGAIASGIALIIGWSAHWLLVQLLVDVLPTKLPPAGIAPLVTGFVSGIAILLGFASPHFFRLGAVPPLRVLRRQLAPMPASSWLTYLSALLVLGGLFWWYSGDLTLTLIICGGGLISIWLLMQLFSWLIGVLAASSLLKNRGLNWRLASQQLARNKQQTAAQVLSFSLPMMIMLVVLQVRSGLLQDWQQSLPVDAPNQFALNIQRWQADDFAAAIAERNYQATPLYPMIPGRIIEVNSTPISEFSREGEQSKTYRDLMFGASELLPDGNEIVAGAWPPKDILQQLETSKSGSKDNTQTVESPLYQHQVSVAEGYADWLGLSIGDQLTLRASGIEFNATVSSLRKIDWGRMKPNFFLLFSPKLIEQLPVNMMTSFNVPEVTNATERAASEKAYSSLVRQFPTVTLLDISRILAQVTSMLQQVTLAVELLMVFVLLAALMVLLTALQSSRSDRARLGALLKTFGAPLSKVGQIFRTELVLLGLISGVLALLASQAVLWMLYQRIFEIEFQPQFIWWVISPIASVLLILISGQLVTRKALQTPPVNVLRQLG</sequence>
<feature type="transmembrane region" description="Helical" evidence="6">
    <location>
        <begin position="790"/>
        <end position="813"/>
    </location>
</feature>
<proteinExistence type="predicted"/>
<keyword evidence="5 6" id="KW-0472">Membrane</keyword>